<dbReference type="KEGG" id="fmr:Fuma_01308"/>
<dbReference type="InterPro" id="IPR011444">
    <property type="entry name" value="DUF1549"/>
</dbReference>
<dbReference type="Pfam" id="PF07583">
    <property type="entry name" value="PSCyt2"/>
    <property type="match status" value="1"/>
</dbReference>
<keyword evidence="2 4" id="KW-0479">Metal-binding</keyword>
<evidence type="ECO:0000313" key="7">
    <source>
        <dbReference type="EMBL" id="APZ91717.1"/>
    </source>
</evidence>
<feature type="domain" description="Cytochrome c" evidence="6">
    <location>
        <begin position="48"/>
        <end position="146"/>
    </location>
</feature>
<organism evidence="7 8">
    <name type="scientific">Fuerstiella marisgermanici</name>
    <dbReference type="NCBI Taxonomy" id="1891926"/>
    <lineage>
        <taxon>Bacteria</taxon>
        <taxon>Pseudomonadati</taxon>
        <taxon>Planctomycetota</taxon>
        <taxon>Planctomycetia</taxon>
        <taxon>Planctomycetales</taxon>
        <taxon>Planctomycetaceae</taxon>
        <taxon>Fuerstiella</taxon>
    </lineage>
</organism>
<protein>
    <submittedName>
        <fullName evidence="7">Planctomycete cytochrome C</fullName>
    </submittedName>
</protein>
<evidence type="ECO:0000256" key="1">
    <source>
        <dbReference type="ARBA" id="ARBA00022617"/>
    </source>
</evidence>
<dbReference type="Gene3D" id="2.60.120.560">
    <property type="entry name" value="Exo-inulinase, domain 1"/>
    <property type="match status" value="1"/>
</dbReference>
<evidence type="ECO:0000256" key="3">
    <source>
        <dbReference type="ARBA" id="ARBA00023004"/>
    </source>
</evidence>
<keyword evidence="8" id="KW-1185">Reference proteome</keyword>
<feature type="coiled-coil region" evidence="5">
    <location>
        <begin position="716"/>
        <end position="765"/>
    </location>
</feature>
<dbReference type="EMBL" id="CP017641">
    <property type="protein sequence ID" value="APZ91717.1"/>
    <property type="molecule type" value="Genomic_DNA"/>
</dbReference>
<keyword evidence="3 4" id="KW-0408">Iron</keyword>
<evidence type="ECO:0000313" key="8">
    <source>
        <dbReference type="Proteomes" id="UP000187735"/>
    </source>
</evidence>
<dbReference type="GO" id="GO:0009055">
    <property type="term" value="F:electron transfer activity"/>
    <property type="evidence" value="ECO:0007669"/>
    <property type="project" value="InterPro"/>
</dbReference>
<dbReference type="PANTHER" id="PTHR35889">
    <property type="entry name" value="CYCLOINULO-OLIGOSACCHARIDE FRUCTANOTRANSFERASE-RELATED"/>
    <property type="match status" value="1"/>
</dbReference>
<dbReference type="PANTHER" id="PTHR35889:SF3">
    <property type="entry name" value="F-BOX DOMAIN-CONTAINING PROTEIN"/>
    <property type="match status" value="1"/>
</dbReference>
<evidence type="ECO:0000256" key="5">
    <source>
        <dbReference type="SAM" id="Coils"/>
    </source>
</evidence>
<reference evidence="7 8" key="1">
    <citation type="journal article" date="2016" name="Front. Microbiol.">
        <title>Fuerstia marisgermanicae gen. nov., sp. nov., an Unusual Member of the Phylum Planctomycetes from the German Wadden Sea.</title>
        <authorList>
            <person name="Kohn T."/>
            <person name="Heuer A."/>
            <person name="Jogler M."/>
            <person name="Vollmers J."/>
            <person name="Boedeker C."/>
            <person name="Bunk B."/>
            <person name="Rast P."/>
            <person name="Borchert D."/>
            <person name="Glockner I."/>
            <person name="Freese H.M."/>
            <person name="Klenk H.P."/>
            <person name="Overmann J."/>
            <person name="Kaster A.K."/>
            <person name="Rohde M."/>
            <person name="Wiegand S."/>
            <person name="Jogler C."/>
        </authorList>
    </citation>
    <scope>NUCLEOTIDE SEQUENCE [LARGE SCALE GENOMIC DNA]</scope>
    <source>
        <strain evidence="7 8">NH11</strain>
    </source>
</reference>
<keyword evidence="1 4" id="KW-0349">Heme</keyword>
<dbReference type="InterPro" id="IPR022655">
    <property type="entry name" value="DUF1553"/>
</dbReference>
<evidence type="ECO:0000259" key="6">
    <source>
        <dbReference type="PROSITE" id="PS51007"/>
    </source>
</evidence>
<dbReference type="PROSITE" id="PS51007">
    <property type="entry name" value="CYTC"/>
    <property type="match status" value="1"/>
</dbReference>
<gene>
    <name evidence="7" type="ORF">Fuma_01308</name>
</gene>
<feature type="coiled-coil region" evidence="5">
    <location>
        <begin position="479"/>
        <end position="513"/>
    </location>
</feature>
<dbReference type="InterPro" id="IPR009056">
    <property type="entry name" value="Cyt_c-like_dom"/>
</dbReference>
<evidence type="ECO:0000256" key="4">
    <source>
        <dbReference type="PROSITE-ProRule" id="PRU00433"/>
    </source>
</evidence>
<sequence length="1110" mass="123446">MWGYPFSPAKPSLMTDSSHQNHVDGSSHRKVFLMRVVLQCGLSFFLIASSAIGADYLRDVKPLLEHKCYACHGSLKQLGGLRLDTAEDLIKGGDSGTTLTAGQLTDSLLLDVLTGDAGFQMPPANEGSPLTDDEIQLIRDWISSGAPVPDDEEPQADPRAWWSYQPNRRPPLPELKNPGWCRSDIDYFVAGPREKQDLPVVAEAPKEAWLRRVFIDLIGLPPTRDELHRFLSDNSPSAYETIVDELLSRPQHGERWARHWMDVWRYSDWYGSRGSNEIRYSQRHIWRWRDWIVSSLNEDKGYDQMVREMLSADEHSEVDQSRLSATGYLGRNWYKFDRDVWMFDTVERAGEAFLGLTLRCCRCHDHKFDPVTQEEYYRFRAFFEPHDVRTDPVSAFTTTQKDATLGQVLNDGVALVYDKNVDAPTYLFERGDSRYPDETKPLAPGVPAALGGTVNVTPVDLPAETWFPMLRPEVRETVLAKAKADVADATEKVAKAQKTAADAAQKLAAANEASGSPASASDPTVVLHDDFSAARPDVWETVNGTWQYENGKLVQRAVTSFATMATTTKLPADVHIHLRYRTLTPGTYRSVGFSFDYQDKGHSQDVYTSTGDSAQSVQAFHRTGGKQLYPKAGIVPTSLTVGEETVLDVSVEGSALTIDLNGKRELEYVMPLQRKDGRFALWVHNGAAEFLELRITQKPESVATLARELRDAEHGLAVAMAERDSVEAEANSIRKRLAADVAAHLDGDEESAAELAREALKAERAVAVFRARVGVMSAGDDQKKQAAAQQALMAAQETAKDLEGSYTPVGEQFPKTSTGRRSALAAWITSDDNPRTARVAANHIWTRHFGQPLVGTPENFGLNGNKPTHPELLDFLASELISSGWSMKSLHRKIVLSATYRMSSGSDGESTAVDTARKIDPKNRYLWRMHSKRMEAEVVRDSALHLSNRLDAKMGGPEIPETDGEKVPRRSLYFRNTPNEKMAMLEVFDVADPNGCYRRKESVVPHQSLAMMNSGLTLDCARTVAEQLEEADDFITSAFETVLCRKPTPTEIIRCQTFLAEHSQLLDSATAEPFSAGGSSVRAAALDSTVRARENLVHVLFLHNDFVTIR</sequence>
<dbReference type="Proteomes" id="UP000187735">
    <property type="component" value="Chromosome"/>
</dbReference>
<proteinExistence type="predicted"/>
<dbReference type="Pfam" id="PF07635">
    <property type="entry name" value="PSCyt1"/>
    <property type="match status" value="1"/>
</dbReference>
<evidence type="ECO:0000256" key="2">
    <source>
        <dbReference type="ARBA" id="ARBA00022723"/>
    </source>
</evidence>
<name>A0A1P8WCC8_9PLAN</name>
<dbReference type="InterPro" id="IPR036909">
    <property type="entry name" value="Cyt_c-like_dom_sf"/>
</dbReference>
<accession>A0A1P8WCC8</accession>
<dbReference type="STRING" id="1891926.Fuma_01308"/>
<dbReference type="GO" id="GO:0046872">
    <property type="term" value="F:metal ion binding"/>
    <property type="evidence" value="ECO:0007669"/>
    <property type="project" value="UniProtKB-KW"/>
</dbReference>
<dbReference type="InterPro" id="IPR011429">
    <property type="entry name" value="Cyt_c_Planctomycete-type"/>
</dbReference>
<keyword evidence="5" id="KW-0175">Coiled coil</keyword>
<dbReference type="Pfam" id="PF07587">
    <property type="entry name" value="PSD1"/>
    <property type="match status" value="1"/>
</dbReference>
<dbReference type="SUPFAM" id="SSF46626">
    <property type="entry name" value="Cytochrome c"/>
    <property type="match status" value="1"/>
</dbReference>
<dbReference type="AlphaFoldDB" id="A0A1P8WCC8"/>
<dbReference type="GO" id="GO:0020037">
    <property type="term" value="F:heme binding"/>
    <property type="evidence" value="ECO:0007669"/>
    <property type="project" value="InterPro"/>
</dbReference>